<dbReference type="EMBL" id="LAZR01028044">
    <property type="protein sequence ID" value="KKL63801.1"/>
    <property type="molecule type" value="Genomic_DNA"/>
</dbReference>
<dbReference type="AlphaFoldDB" id="A0A0F9EC71"/>
<gene>
    <name evidence="2" type="ORF">LCGC14_2171500</name>
</gene>
<feature type="region of interest" description="Disordered" evidence="1">
    <location>
        <begin position="175"/>
        <end position="201"/>
    </location>
</feature>
<evidence type="ECO:0000256" key="1">
    <source>
        <dbReference type="SAM" id="MobiDB-lite"/>
    </source>
</evidence>
<proteinExistence type="predicted"/>
<reference evidence="2" key="1">
    <citation type="journal article" date="2015" name="Nature">
        <title>Complex archaea that bridge the gap between prokaryotes and eukaryotes.</title>
        <authorList>
            <person name="Spang A."/>
            <person name="Saw J.H."/>
            <person name="Jorgensen S.L."/>
            <person name="Zaremba-Niedzwiedzka K."/>
            <person name="Martijn J."/>
            <person name="Lind A.E."/>
            <person name="van Eijk R."/>
            <person name="Schleper C."/>
            <person name="Guy L."/>
            <person name="Ettema T.J."/>
        </authorList>
    </citation>
    <scope>NUCLEOTIDE SEQUENCE</scope>
</reference>
<evidence type="ECO:0000313" key="2">
    <source>
        <dbReference type="EMBL" id="KKL63801.1"/>
    </source>
</evidence>
<accession>A0A0F9EC71</accession>
<name>A0A0F9EC71_9ZZZZ</name>
<comment type="caution">
    <text evidence="2">The sequence shown here is derived from an EMBL/GenBank/DDBJ whole genome shotgun (WGS) entry which is preliminary data.</text>
</comment>
<organism evidence="2">
    <name type="scientific">marine sediment metagenome</name>
    <dbReference type="NCBI Taxonomy" id="412755"/>
    <lineage>
        <taxon>unclassified sequences</taxon>
        <taxon>metagenomes</taxon>
        <taxon>ecological metagenomes</taxon>
    </lineage>
</organism>
<sequence length="235" mass="25575">METCTRQEVCFYNYEGTIGKRPCTGADCPLLLCPKLRDQILALLNKIALQDVENIRLQSHLDTLNGGKMRGVGGLLKEHCEHATGERITSGELAERLRKEGYRFSSSFLRGVMTGKNQASFRLLEGCEKVFGLGSGDLTRFAVGYFAEQLAERHNLSIHQVSYLLKEYLRGGEPVPAGEGVPSPAPEAVGPGPAESPGEEGVAHKRTIRSLMSTWGLHIAPFCYPPLSACGAQSL</sequence>
<feature type="compositionally biased region" description="Low complexity" evidence="1">
    <location>
        <begin position="175"/>
        <end position="200"/>
    </location>
</feature>
<protein>
    <submittedName>
        <fullName evidence="2">Uncharacterized protein</fullName>
    </submittedName>
</protein>